<proteinExistence type="predicted"/>
<accession>A0A812BFQ2</accession>
<reference evidence="1" key="1">
    <citation type="submission" date="2021-01" db="EMBL/GenBank/DDBJ databases">
        <authorList>
            <person name="Li R."/>
            <person name="Bekaert M."/>
        </authorList>
    </citation>
    <scope>NUCLEOTIDE SEQUENCE</scope>
    <source>
        <strain evidence="1">Farmed</strain>
    </source>
</reference>
<comment type="caution">
    <text evidence="1">The sequence shown here is derived from an EMBL/GenBank/DDBJ whole genome shotgun (WGS) entry which is preliminary data.</text>
</comment>
<dbReference type="Proteomes" id="UP000597762">
    <property type="component" value="Unassembled WGS sequence"/>
</dbReference>
<gene>
    <name evidence="1" type="ORF">SPHA_15949</name>
</gene>
<protein>
    <submittedName>
        <fullName evidence="1">Uncharacterized protein</fullName>
    </submittedName>
</protein>
<name>A0A812BFQ2_ACAPH</name>
<sequence>MVFTSASSPHTARHCSSISPFLAAVAITHRNSVHLCLLPSLQGTLPSLTLQGTVHLFHPLSHTASTVEITHRNSVHLCLPSLTLLSLFIYFTFSSSSGDYASHCSSISPFLAAVAITHRNSVHLCLPPSLTARHCSSISPFLAAVWRLRIVIVFTSPSSLTLQGTVHLFHLFRRLARQCGKALFIASITHSVHLCLPPSHCKALFIYFTFSSSSEITHRNSVHLCLLPTLQGLFIYFTFSSSSGDYAS</sequence>
<dbReference type="EMBL" id="CAHIKZ030000557">
    <property type="protein sequence ID" value="CAE1226227.1"/>
    <property type="molecule type" value="Genomic_DNA"/>
</dbReference>
<keyword evidence="2" id="KW-1185">Reference proteome</keyword>
<organism evidence="1 2">
    <name type="scientific">Acanthosepion pharaonis</name>
    <name type="common">Pharaoh cuttlefish</name>
    <name type="synonym">Sepia pharaonis</name>
    <dbReference type="NCBI Taxonomy" id="158019"/>
    <lineage>
        <taxon>Eukaryota</taxon>
        <taxon>Metazoa</taxon>
        <taxon>Spiralia</taxon>
        <taxon>Lophotrochozoa</taxon>
        <taxon>Mollusca</taxon>
        <taxon>Cephalopoda</taxon>
        <taxon>Coleoidea</taxon>
        <taxon>Decapodiformes</taxon>
        <taxon>Sepiida</taxon>
        <taxon>Sepiina</taxon>
        <taxon>Sepiidae</taxon>
        <taxon>Acanthosepion</taxon>
    </lineage>
</organism>
<evidence type="ECO:0000313" key="1">
    <source>
        <dbReference type="EMBL" id="CAE1226227.1"/>
    </source>
</evidence>
<dbReference type="AlphaFoldDB" id="A0A812BFQ2"/>
<evidence type="ECO:0000313" key="2">
    <source>
        <dbReference type="Proteomes" id="UP000597762"/>
    </source>
</evidence>